<proteinExistence type="inferred from homology"/>
<feature type="signal peptide" evidence="8">
    <location>
        <begin position="1"/>
        <end position="27"/>
    </location>
</feature>
<reference evidence="10 11" key="1">
    <citation type="submission" date="2019-03" db="EMBL/GenBank/DDBJ databases">
        <title>Single cell metagenomics reveals metabolic interactions within the superorganism composed of flagellate Streblomastix strix and complex community of Bacteroidetes bacteria on its surface.</title>
        <authorList>
            <person name="Treitli S.C."/>
            <person name="Kolisko M."/>
            <person name="Husnik F."/>
            <person name="Keeling P."/>
            <person name="Hampl V."/>
        </authorList>
    </citation>
    <scope>NUCLEOTIDE SEQUENCE [LARGE SCALE GENOMIC DNA]</scope>
    <source>
        <strain evidence="10">St1</strain>
    </source>
</reference>
<dbReference type="PROSITE" id="PS52016">
    <property type="entry name" value="TONB_DEPENDENT_REC_3"/>
    <property type="match status" value="1"/>
</dbReference>
<accession>A0A5M8NXB1</accession>
<dbReference type="NCBIfam" id="TIGR04057">
    <property type="entry name" value="SusC_RagA_signa"/>
    <property type="match status" value="1"/>
</dbReference>
<name>A0A5M8NXB1_9BACT</name>
<dbReference type="Pfam" id="PF07715">
    <property type="entry name" value="Plug"/>
    <property type="match status" value="1"/>
</dbReference>
<protein>
    <submittedName>
        <fullName evidence="10">TonB-dependent receptor SusC</fullName>
    </submittedName>
</protein>
<dbReference type="InterPro" id="IPR023997">
    <property type="entry name" value="TonB-dep_OMP_SusC/RagA_CS"/>
</dbReference>
<evidence type="ECO:0000313" key="11">
    <source>
        <dbReference type="Proteomes" id="UP000324575"/>
    </source>
</evidence>
<organism evidence="10 11">
    <name type="scientific">Candidatus Ordinivivax streblomastigis</name>
    <dbReference type="NCBI Taxonomy" id="2540710"/>
    <lineage>
        <taxon>Bacteria</taxon>
        <taxon>Pseudomonadati</taxon>
        <taxon>Bacteroidota</taxon>
        <taxon>Bacteroidia</taxon>
        <taxon>Bacteroidales</taxon>
        <taxon>Candidatus Ordinivivax</taxon>
    </lineage>
</organism>
<keyword evidence="3 7" id="KW-1134">Transmembrane beta strand</keyword>
<dbReference type="InterPro" id="IPR012910">
    <property type="entry name" value="Plug_dom"/>
</dbReference>
<dbReference type="SUPFAM" id="SSF56935">
    <property type="entry name" value="Porins"/>
    <property type="match status" value="1"/>
</dbReference>
<keyword evidence="2 7" id="KW-0813">Transport</keyword>
<evidence type="ECO:0000259" key="9">
    <source>
        <dbReference type="Pfam" id="PF07715"/>
    </source>
</evidence>
<evidence type="ECO:0000256" key="7">
    <source>
        <dbReference type="PROSITE-ProRule" id="PRU01360"/>
    </source>
</evidence>
<dbReference type="AlphaFoldDB" id="A0A5M8NXB1"/>
<evidence type="ECO:0000256" key="3">
    <source>
        <dbReference type="ARBA" id="ARBA00022452"/>
    </source>
</evidence>
<dbReference type="InterPro" id="IPR037066">
    <property type="entry name" value="Plug_dom_sf"/>
</dbReference>
<dbReference type="GO" id="GO:0009279">
    <property type="term" value="C:cell outer membrane"/>
    <property type="evidence" value="ECO:0007669"/>
    <property type="project" value="UniProtKB-SubCell"/>
</dbReference>
<dbReference type="Pfam" id="PF13715">
    <property type="entry name" value="CarbopepD_reg_2"/>
    <property type="match status" value="1"/>
</dbReference>
<evidence type="ECO:0000256" key="6">
    <source>
        <dbReference type="ARBA" id="ARBA00023237"/>
    </source>
</evidence>
<evidence type="ECO:0000256" key="4">
    <source>
        <dbReference type="ARBA" id="ARBA00022692"/>
    </source>
</evidence>
<dbReference type="Gene3D" id="2.170.130.10">
    <property type="entry name" value="TonB-dependent receptor, plug domain"/>
    <property type="match status" value="1"/>
</dbReference>
<dbReference type="InterPro" id="IPR008969">
    <property type="entry name" value="CarboxyPept-like_regulatory"/>
</dbReference>
<gene>
    <name evidence="10" type="ORF">EZS26_003755</name>
</gene>
<dbReference type="NCBIfam" id="TIGR04056">
    <property type="entry name" value="OMP_RagA_SusC"/>
    <property type="match status" value="1"/>
</dbReference>
<keyword evidence="6 7" id="KW-0998">Cell outer membrane</keyword>
<sequence>MQRNKNLISVSRLLFMCLLICPLSLWAQNISVSGTVTEASGEAIIGANVVEKGKPGNGTATNLNGRYTLSVPSNATLQVTSLGYTVKEVAVNGKTTINISLEEDTKTLDEVVVVGYGTQKRSALTGAVTTMDAKAIEQRPVTSATSLLEGKMGVMVTSETGQPGSDSSVRIRGFGSVNGNNAPLYVVDGFVYEGNITDINSQDISDVSVLKDASSAAIYGNRAANGVILITTKKGSSEKPHISLMMNQGFDQRSMPEYARLGTDQWMETTWTGWRNQYVSGQGNSTEDANRLANKTIVPSYYIANIYNKPDNLIFDDNGKLQAQIREGYKDDLDWFKAGTRDGRRQEYLLSGDGRIGANSDYYFSAGYLDQQGYTPNSDFKRFSGRAKINITPTNWFRTGFNIAATDQERSNMVTGGGLNGLFDQTRNMAPIYPVHLHDVATGNYILDDAGNKLYDASGRRKQDGERNVIWQNELNMDNTARKTMNGSLFAEITFLNDFRAKVSGSMDTRSSINSLYVNSTVGDGKSVNGSASNRSEQYKTYTMLEQLTYNKTINDLYDINVLVAHENYSYKYIYNYSRKEDEIFPNNPYLANFKTMTSINSYENNRRTESYLSRIQLNYNEKYYLDGSFRRDGSSRFHPDNRWGNFFSVGAAWNISKEAFMDNVPDLSNLKLRANYGETGNDAFDEDENVGTYGWMALYEIDAKTSSLTQTQRESKSIKWEASTSFGLAVDGRAFKRVNFTLEYFDKRSRDLLFYVNLPQSSGSTGNKKSPTLLRNIGSVANRGVELSLDAELYRNKNLSWHAAFSATTLNNKILKLPEENRAEGILSGNHKFIEGHSMYDFWLYQYAGVDQMTGRSVYLLDEAQRTAAASDILTINGVDYTYKATYAKRDFSGSPIPKLMGNFSTGVNYKGFALDVLFTYGLGNKVYDAPYKSLMSFGAGNAFALHQDILNSWTAVPEGMTNDSPNRIDRNATPIIDPTYNNDNNAGSSRWLINGSYFMFKNVNLSYSLPKQWIQSLALSNARLNATVENLFLLSARKGLNSQMSFNGEIADQASMPRVISFGVKVDF</sequence>
<comment type="caution">
    <text evidence="10">The sequence shown here is derived from an EMBL/GenBank/DDBJ whole genome shotgun (WGS) entry which is preliminary data.</text>
</comment>
<evidence type="ECO:0000256" key="5">
    <source>
        <dbReference type="ARBA" id="ARBA00023136"/>
    </source>
</evidence>
<keyword evidence="5 7" id="KW-0472">Membrane</keyword>
<comment type="subcellular location">
    <subcellularLocation>
        <location evidence="1 7">Cell outer membrane</location>
        <topology evidence="1 7">Multi-pass membrane protein</topology>
    </subcellularLocation>
</comment>
<evidence type="ECO:0000256" key="8">
    <source>
        <dbReference type="SAM" id="SignalP"/>
    </source>
</evidence>
<dbReference type="Gene3D" id="2.60.40.1120">
    <property type="entry name" value="Carboxypeptidase-like, regulatory domain"/>
    <property type="match status" value="1"/>
</dbReference>
<dbReference type="Gene3D" id="2.40.170.20">
    <property type="entry name" value="TonB-dependent receptor, beta-barrel domain"/>
    <property type="match status" value="1"/>
</dbReference>
<keyword evidence="8" id="KW-0732">Signal</keyword>
<dbReference type="SUPFAM" id="SSF49464">
    <property type="entry name" value="Carboxypeptidase regulatory domain-like"/>
    <property type="match status" value="1"/>
</dbReference>
<evidence type="ECO:0000313" key="10">
    <source>
        <dbReference type="EMBL" id="KAA6300104.1"/>
    </source>
</evidence>
<keyword evidence="4 7" id="KW-0812">Transmembrane</keyword>
<evidence type="ECO:0000256" key="2">
    <source>
        <dbReference type="ARBA" id="ARBA00022448"/>
    </source>
</evidence>
<comment type="similarity">
    <text evidence="7">Belongs to the TonB-dependent receptor family.</text>
</comment>
<dbReference type="Proteomes" id="UP000324575">
    <property type="component" value="Unassembled WGS sequence"/>
</dbReference>
<feature type="chain" id="PRO_5024365403" evidence="8">
    <location>
        <begin position="28"/>
        <end position="1070"/>
    </location>
</feature>
<dbReference type="EMBL" id="SNRX01000141">
    <property type="protein sequence ID" value="KAA6300104.1"/>
    <property type="molecule type" value="Genomic_DNA"/>
</dbReference>
<keyword evidence="10" id="KW-0675">Receptor</keyword>
<dbReference type="InterPro" id="IPR039426">
    <property type="entry name" value="TonB-dep_rcpt-like"/>
</dbReference>
<dbReference type="InterPro" id="IPR036942">
    <property type="entry name" value="Beta-barrel_TonB_sf"/>
</dbReference>
<dbReference type="InterPro" id="IPR023996">
    <property type="entry name" value="TonB-dep_OMP_SusC/RagA"/>
</dbReference>
<evidence type="ECO:0000256" key="1">
    <source>
        <dbReference type="ARBA" id="ARBA00004571"/>
    </source>
</evidence>
<feature type="domain" description="TonB-dependent receptor plug" evidence="9">
    <location>
        <begin position="123"/>
        <end position="227"/>
    </location>
</feature>